<proteinExistence type="predicted"/>
<gene>
    <name evidence="1" type="ORF">Zmor_003621</name>
</gene>
<reference evidence="1" key="1">
    <citation type="journal article" date="2023" name="G3 (Bethesda)">
        <title>Whole genome assemblies of Zophobas morio and Tenebrio molitor.</title>
        <authorList>
            <person name="Kaur S."/>
            <person name="Stinson S.A."/>
            <person name="diCenzo G.C."/>
        </authorList>
    </citation>
    <scope>NUCLEOTIDE SEQUENCE</scope>
    <source>
        <strain evidence="1">QUZm001</strain>
    </source>
</reference>
<sequence length="120" mass="13880">MARLGALQSFWEWEEQCSDSWVVMQHELFARAGSVRRLLGGCIRSGAFIIFRDDVATQGDPASDRKPLFSFMRRVGVSPGPAWWVINFSRVRVINFLLLFGQYDRFERPIIECHVNTRVT</sequence>
<keyword evidence="2" id="KW-1185">Reference proteome</keyword>
<dbReference type="EMBL" id="JALNTZ010000010">
    <property type="protein sequence ID" value="KAJ3640312.1"/>
    <property type="molecule type" value="Genomic_DNA"/>
</dbReference>
<dbReference type="Proteomes" id="UP001168821">
    <property type="component" value="Unassembled WGS sequence"/>
</dbReference>
<evidence type="ECO:0000313" key="2">
    <source>
        <dbReference type="Proteomes" id="UP001168821"/>
    </source>
</evidence>
<comment type="caution">
    <text evidence="1">The sequence shown here is derived from an EMBL/GenBank/DDBJ whole genome shotgun (WGS) entry which is preliminary data.</text>
</comment>
<accession>A0AA38M2T9</accession>
<organism evidence="1 2">
    <name type="scientific">Zophobas morio</name>
    <dbReference type="NCBI Taxonomy" id="2755281"/>
    <lineage>
        <taxon>Eukaryota</taxon>
        <taxon>Metazoa</taxon>
        <taxon>Ecdysozoa</taxon>
        <taxon>Arthropoda</taxon>
        <taxon>Hexapoda</taxon>
        <taxon>Insecta</taxon>
        <taxon>Pterygota</taxon>
        <taxon>Neoptera</taxon>
        <taxon>Endopterygota</taxon>
        <taxon>Coleoptera</taxon>
        <taxon>Polyphaga</taxon>
        <taxon>Cucujiformia</taxon>
        <taxon>Tenebrionidae</taxon>
        <taxon>Zophobas</taxon>
    </lineage>
</organism>
<evidence type="ECO:0000313" key="1">
    <source>
        <dbReference type="EMBL" id="KAJ3640312.1"/>
    </source>
</evidence>
<protein>
    <submittedName>
        <fullName evidence="1">Uncharacterized protein</fullName>
    </submittedName>
</protein>
<name>A0AA38M2T9_9CUCU</name>
<dbReference type="AlphaFoldDB" id="A0AA38M2T9"/>